<dbReference type="PANTHER" id="PTHR10662">
    <property type="entry name" value="NUCLEAR RNA EXPORT FACTOR"/>
    <property type="match status" value="1"/>
</dbReference>
<evidence type="ECO:0000256" key="5">
    <source>
        <dbReference type="ARBA" id="ARBA00022737"/>
    </source>
</evidence>
<dbReference type="InterPro" id="IPR032675">
    <property type="entry name" value="LRR_dom_sf"/>
</dbReference>
<dbReference type="InterPro" id="IPR005637">
    <property type="entry name" value="TAP_C_dom"/>
</dbReference>
<gene>
    <name evidence="12" type="ORF">OCTVUL_1B014917</name>
</gene>
<evidence type="ECO:0000256" key="2">
    <source>
        <dbReference type="ARBA" id="ARBA00009285"/>
    </source>
</evidence>
<evidence type="ECO:0000256" key="9">
    <source>
        <dbReference type="SAM" id="MobiDB-lite"/>
    </source>
</evidence>
<dbReference type="Gene3D" id="3.10.450.50">
    <property type="match status" value="1"/>
</dbReference>
<sequence length="642" mass="73316">MSGHHRGNFSVTTGRDGSRSVYDDKSRPFYKRSKWHGRGGRRNRKGGAGGANPRSHLDDEDDFQMGDDLPGVSNQRHVPYRKNHRKRPQNKILEMDKVQNSGRLKRLGLPVHSKHSDNNWYRVKIPCRQKLERNFIIREIESYINMPFQVSFFKNERGSCCFYVQDKVTADAIRQVDKKIMMPDGFKLAVIVKPSCAPGLTLDDRTLDKLKLCLSERYDSSIKMLRLNSLYQDEMLKGTDSFMALNRPQVMTNVVTIIKENIPELVSLDISCNKLVTLEYLSPLVSYTPHLKNLNLGKNTLKSIEELEKIKDWKLDELILEGNELCNRFKDHSVYVRTVRKKFPKVLKLDCQDLPPPIVFDLESDIDLPPSKDNYFMNADVQNLLVKFLKQYYLIYDSDNRQALVDAYHDQAIFSFACIFNRALGKQPSLNEYFSESRNLLKLNAGRRDKHLKVGRVNVVSQLRLLPGTQHDLNSFHIDVQHLSRTLLIFSVFGIFKETESKGEPPIRTFSRMFITTPQQDGIVIVNDMLTISNATSEQIQSAFKTPAPTPSSSPTQGGSALVETVNTPPAPLTLPNATAVCNVSLTEIQKEMVSQFSVQSEMNAEYSLQCLQQNNWEYEKAAQVFLNLKTNGKIPLEAFIK</sequence>
<dbReference type="InterPro" id="IPR001611">
    <property type="entry name" value="Leu-rich_rpt"/>
</dbReference>
<evidence type="ECO:0000313" key="13">
    <source>
        <dbReference type="Proteomes" id="UP001162480"/>
    </source>
</evidence>
<evidence type="ECO:0000256" key="6">
    <source>
        <dbReference type="ARBA" id="ARBA00022816"/>
    </source>
</evidence>
<dbReference type="PROSITE" id="PS51281">
    <property type="entry name" value="TAP_C"/>
    <property type="match status" value="1"/>
</dbReference>
<comment type="similarity">
    <text evidence="2">Belongs to the NXF family.</text>
</comment>
<dbReference type="GO" id="GO:0016973">
    <property type="term" value="P:poly(A)+ mRNA export from nucleus"/>
    <property type="evidence" value="ECO:0007669"/>
    <property type="project" value="TreeGrafter"/>
</dbReference>
<evidence type="ECO:0000259" key="11">
    <source>
        <dbReference type="PROSITE" id="PS51281"/>
    </source>
</evidence>
<dbReference type="Gene3D" id="1.10.8.10">
    <property type="entry name" value="DNA helicase RuvA subunit, C-terminal domain"/>
    <property type="match status" value="1"/>
</dbReference>
<dbReference type="InterPro" id="IPR030217">
    <property type="entry name" value="NXF_fam"/>
</dbReference>
<dbReference type="InterPro" id="IPR015245">
    <property type="entry name" value="Tap_RNA-bd"/>
</dbReference>
<feature type="compositionally biased region" description="Basic residues" evidence="9">
    <location>
        <begin position="28"/>
        <end position="45"/>
    </location>
</feature>
<evidence type="ECO:0000256" key="3">
    <source>
        <dbReference type="ARBA" id="ARBA00022448"/>
    </source>
</evidence>
<dbReference type="SUPFAM" id="SSF52058">
    <property type="entry name" value="L domain-like"/>
    <property type="match status" value="1"/>
</dbReference>
<dbReference type="Pfam" id="PF03943">
    <property type="entry name" value="TAP_C"/>
    <property type="match status" value="1"/>
</dbReference>
<accession>A0AA36F1D7</accession>
<keyword evidence="8" id="KW-0539">Nucleus</keyword>
<keyword evidence="3" id="KW-0813">Transport</keyword>
<dbReference type="EMBL" id="OX597817">
    <property type="protein sequence ID" value="CAI9720877.1"/>
    <property type="molecule type" value="Genomic_DNA"/>
</dbReference>
<keyword evidence="7" id="KW-0694">RNA-binding</keyword>
<protein>
    <submittedName>
        <fullName evidence="12">Nuclear RNA export factor 1-like</fullName>
    </submittedName>
</protein>
<feature type="compositionally biased region" description="Basic residues" evidence="9">
    <location>
        <begin position="78"/>
        <end position="89"/>
    </location>
</feature>
<dbReference type="CDD" id="cd14342">
    <property type="entry name" value="UBA_TAP-C"/>
    <property type="match status" value="1"/>
</dbReference>
<dbReference type="AlphaFoldDB" id="A0AA36F1D7"/>
<keyword evidence="5" id="KW-0677">Repeat</keyword>
<dbReference type="GO" id="GO:0005654">
    <property type="term" value="C:nucleoplasm"/>
    <property type="evidence" value="ECO:0007669"/>
    <property type="project" value="UniProtKB-SubCell"/>
</dbReference>
<dbReference type="InterPro" id="IPR018222">
    <property type="entry name" value="Nuclear_transport_factor_2_euk"/>
</dbReference>
<dbReference type="InterPro" id="IPR009060">
    <property type="entry name" value="UBA-like_sf"/>
</dbReference>
<dbReference type="Pfam" id="PF09162">
    <property type="entry name" value="Tap-RNA_bind"/>
    <property type="match status" value="1"/>
</dbReference>
<evidence type="ECO:0000259" key="10">
    <source>
        <dbReference type="PROSITE" id="PS50177"/>
    </source>
</evidence>
<feature type="region of interest" description="Disordered" evidence="9">
    <location>
        <begin position="1"/>
        <end position="90"/>
    </location>
</feature>
<dbReference type="PANTHER" id="PTHR10662:SF22">
    <property type="entry name" value="NUCLEAR RNA EXPORT FACTOR 1"/>
    <property type="match status" value="1"/>
</dbReference>
<dbReference type="InterPro" id="IPR012677">
    <property type="entry name" value="Nucleotide-bd_a/b_plait_sf"/>
</dbReference>
<dbReference type="InterPro" id="IPR035979">
    <property type="entry name" value="RBD_domain_sf"/>
</dbReference>
<dbReference type="InterPro" id="IPR032710">
    <property type="entry name" value="NTF2-like_dom_sf"/>
</dbReference>
<keyword evidence="13" id="KW-1185">Reference proteome</keyword>
<dbReference type="Gene3D" id="3.80.10.10">
    <property type="entry name" value="Ribonuclease Inhibitor"/>
    <property type="match status" value="1"/>
</dbReference>
<feature type="compositionally biased region" description="Basic and acidic residues" evidence="9">
    <location>
        <begin position="16"/>
        <end position="27"/>
    </location>
</feature>
<keyword evidence="6" id="KW-0509">mRNA transport</keyword>
<dbReference type="GO" id="GO:0003723">
    <property type="term" value="F:RNA binding"/>
    <property type="evidence" value="ECO:0007669"/>
    <property type="project" value="UniProtKB-KW"/>
</dbReference>
<evidence type="ECO:0000256" key="8">
    <source>
        <dbReference type="ARBA" id="ARBA00023242"/>
    </source>
</evidence>
<dbReference type="FunFam" id="1.10.8.10:FF:000018">
    <property type="entry name" value="Nuclear RNA export factor 1"/>
    <property type="match status" value="1"/>
</dbReference>
<comment type="subcellular location">
    <subcellularLocation>
        <location evidence="1">Nucleus</location>
        <location evidence="1">Nucleoplasm</location>
    </subcellularLocation>
</comment>
<dbReference type="SUPFAM" id="SSF54427">
    <property type="entry name" value="NTF2-like"/>
    <property type="match status" value="1"/>
</dbReference>
<dbReference type="Proteomes" id="UP001162480">
    <property type="component" value="Chromosome 4"/>
</dbReference>
<keyword evidence="4" id="KW-0433">Leucine-rich repeat</keyword>
<proteinExistence type="inferred from homology"/>
<dbReference type="PROSITE" id="PS50177">
    <property type="entry name" value="NTF2_DOMAIN"/>
    <property type="match status" value="1"/>
</dbReference>
<reference evidence="12" key="1">
    <citation type="submission" date="2023-08" db="EMBL/GenBank/DDBJ databases">
        <authorList>
            <person name="Alioto T."/>
            <person name="Alioto T."/>
            <person name="Gomez Garrido J."/>
        </authorList>
    </citation>
    <scope>NUCLEOTIDE SEQUENCE</scope>
</reference>
<name>A0AA36F1D7_OCTVU</name>
<dbReference type="InterPro" id="IPR057125">
    <property type="entry name" value="NXF1/2/3/5-like_LRR"/>
</dbReference>
<feature type="domain" description="NTF2" evidence="10">
    <location>
        <begin position="384"/>
        <end position="532"/>
    </location>
</feature>
<dbReference type="Pfam" id="PF22602">
    <property type="entry name" value="NXF_NTF2"/>
    <property type="match status" value="1"/>
</dbReference>
<dbReference type="GO" id="GO:0005635">
    <property type="term" value="C:nuclear envelope"/>
    <property type="evidence" value="ECO:0007669"/>
    <property type="project" value="UniProtKB-ARBA"/>
</dbReference>
<dbReference type="FunFam" id="3.80.10.10:FF:000384">
    <property type="entry name" value="Nuclear RNA export factor 1"/>
    <property type="match status" value="1"/>
</dbReference>
<dbReference type="FunFam" id="3.10.450.50:FF:000004">
    <property type="entry name" value="Nuclear RNA export factor 1"/>
    <property type="match status" value="1"/>
</dbReference>
<dbReference type="SUPFAM" id="SSF54928">
    <property type="entry name" value="RNA-binding domain, RBD"/>
    <property type="match status" value="1"/>
</dbReference>
<dbReference type="SUPFAM" id="SSF46934">
    <property type="entry name" value="UBA-like"/>
    <property type="match status" value="1"/>
</dbReference>
<evidence type="ECO:0000256" key="4">
    <source>
        <dbReference type="ARBA" id="ARBA00022614"/>
    </source>
</evidence>
<feature type="domain" description="TAP-C" evidence="11">
    <location>
        <begin position="588"/>
        <end position="642"/>
    </location>
</feature>
<dbReference type="Gene3D" id="3.30.70.330">
    <property type="match status" value="1"/>
</dbReference>
<evidence type="ECO:0000256" key="7">
    <source>
        <dbReference type="ARBA" id="ARBA00022884"/>
    </source>
</evidence>
<organism evidence="12 13">
    <name type="scientific">Octopus vulgaris</name>
    <name type="common">Common octopus</name>
    <dbReference type="NCBI Taxonomy" id="6645"/>
    <lineage>
        <taxon>Eukaryota</taxon>
        <taxon>Metazoa</taxon>
        <taxon>Spiralia</taxon>
        <taxon>Lophotrochozoa</taxon>
        <taxon>Mollusca</taxon>
        <taxon>Cephalopoda</taxon>
        <taxon>Coleoidea</taxon>
        <taxon>Octopodiformes</taxon>
        <taxon>Octopoda</taxon>
        <taxon>Incirrata</taxon>
        <taxon>Octopodidae</taxon>
        <taxon>Octopus</taxon>
    </lineage>
</organism>
<dbReference type="Pfam" id="PF24048">
    <property type="entry name" value="LRR_NXF1-5"/>
    <property type="match status" value="1"/>
</dbReference>
<dbReference type="SMART" id="SM00804">
    <property type="entry name" value="TAP_C"/>
    <property type="match status" value="1"/>
</dbReference>
<dbReference type="GO" id="GO:0005737">
    <property type="term" value="C:cytoplasm"/>
    <property type="evidence" value="ECO:0007669"/>
    <property type="project" value="InterPro"/>
</dbReference>
<evidence type="ECO:0000256" key="1">
    <source>
        <dbReference type="ARBA" id="ARBA00004642"/>
    </source>
</evidence>
<evidence type="ECO:0000313" key="12">
    <source>
        <dbReference type="EMBL" id="CAI9720877.1"/>
    </source>
</evidence>
<dbReference type="PROSITE" id="PS51450">
    <property type="entry name" value="LRR"/>
    <property type="match status" value="2"/>
</dbReference>
<dbReference type="InterPro" id="IPR002075">
    <property type="entry name" value="NTF2_dom"/>
</dbReference>